<evidence type="ECO:0000313" key="1">
    <source>
        <dbReference type="EMBL" id="SDQ32836.1"/>
    </source>
</evidence>
<proteinExistence type="predicted"/>
<name>A0A1H1A0N6_9MICC</name>
<dbReference type="EMBL" id="FNKH01000002">
    <property type="protein sequence ID" value="SDQ32836.1"/>
    <property type="molecule type" value="Genomic_DNA"/>
</dbReference>
<dbReference type="AlphaFoldDB" id="A0A1H1A0N6"/>
<keyword evidence="2" id="KW-1185">Reference proteome</keyword>
<reference evidence="1 2" key="1">
    <citation type="submission" date="2016-10" db="EMBL/GenBank/DDBJ databases">
        <authorList>
            <person name="de Groot N.N."/>
        </authorList>
    </citation>
    <scope>NUCLEOTIDE SEQUENCE [LARGE SCALE GENOMIC DNA]</scope>
    <source>
        <strain evidence="1 2">DSM 20117</strain>
    </source>
</reference>
<organism evidence="1 2">
    <name type="scientific">Crystallibacter crystallopoietes</name>
    <dbReference type="NCBI Taxonomy" id="37928"/>
    <lineage>
        <taxon>Bacteria</taxon>
        <taxon>Bacillati</taxon>
        <taxon>Actinomycetota</taxon>
        <taxon>Actinomycetes</taxon>
        <taxon>Micrococcales</taxon>
        <taxon>Micrococcaceae</taxon>
        <taxon>Crystallibacter</taxon>
    </lineage>
</organism>
<protein>
    <submittedName>
        <fullName evidence="1">Uncharacterized protein</fullName>
    </submittedName>
</protein>
<dbReference type="Proteomes" id="UP000181917">
    <property type="component" value="Unassembled WGS sequence"/>
</dbReference>
<evidence type="ECO:0000313" key="2">
    <source>
        <dbReference type="Proteomes" id="UP000181917"/>
    </source>
</evidence>
<sequence>MPHCRRRHHDHAVAGQPVAPAEVYVVADAGQCRVEPAQLLEGIAADEHARGVHGEEVAAAVVLALVHLVQVDHGQPFGAARYRQTDVDQLARILPVHLLAAGNGNRRRGLHGEQQFFQRVRFRGGVIMQQPHPFLHAAACNSCGCSDAGSSSVRAAGSRGGLAGSPRRSLGIPLACRGRAGSLRQGVRLARMGGHGAGRRNRGRDAVVILLVLQLVQGNAHRRAESGPGRSLDHGAARRQRLFQERNRGVGGAGVHADVEVGRPGLRVEGSERLGQVFGTVVGDNNGGNANLLVN</sequence>
<accession>A0A1H1A0N6</accession>
<gene>
    <name evidence="1" type="ORF">SAMN04489742_0660</name>
</gene>